<evidence type="ECO:0000256" key="1">
    <source>
        <dbReference type="SAM" id="Coils"/>
    </source>
</evidence>
<dbReference type="OrthoDB" id="9904168at2759"/>
<protein>
    <recommendedName>
        <fullName evidence="5">Golgin subfamily B member 1</fullName>
    </recommendedName>
</protein>
<name>A0A2G9RGK5_AQUCT</name>
<dbReference type="PANTHER" id="PTHR18887:SF2">
    <property type="entry name" value="GOLGIN SUBFAMILY B MEMBER 1"/>
    <property type="match status" value="1"/>
</dbReference>
<feature type="coiled-coil region" evidence="1">
    <location>
        <begin position="613"/>
        <end position="879"/>
    </location>
</feature>
<feature type="coiled-coil region" evidence="1">
    <location>
        <begin position="1596"/>
        <end position="1661"/>
    </location>
</feature>
<dbReference type="Gene3D" id="1.10.287.1490">
    <property type="match status" value="2"/>
</dbReference>
<feature type="coiled-coil region" evidence="1">
    <location>
        <begin position="1783"/>
        <end position="1937"/>
    </location>
</feature>
<dbReference type="GO" id="GO:0005801">
    <property type="term" value="C:cis-Golgi network"/>
    <property type="evidence" value="ECO:0007669"/>
    <property type="project" value="TreeGrafter"/>
</dbReference>
<feature type="coiled-coil region" evidence="1">
    <location>
        <begin position="1974"/>
        <end position="2043"/>
    </location>
</feature>
<feature type="coiled-coil region" evidence="1">
    <location>
        <begin position="2151"/>
        <end position="2178"/>
    </location>
</feature>
<dbReference type="GO" id="GO:0016020">
    <property type="term" value="C:membrane"/>
    <property type="evidence" value="ECO:0007669"/>
    <property type="project" value="TreeGrafter"/>
</dbReference>
<feature type="coiled-coil region" evidence="1">
    <location>
        <begin position="461"/>
        <end position="534"/>
    </location>
</feature>
<feature type="coiled-coil region" evidence="1">
    <location>
        <begin position="275"/>
        <end position="366"/>
    </location>
</feature>
<dbReference type="Proteomes" id="UP000228934">
    <property type="component" value="Unassembled WGS sequence"/>
</dbReference>
<feature type="non-terminal residue" evidence="3">
    <location>
        <position position="2268"/>
    </location>
</feature>
<evidence type="ECO:0000313" key="3">
    <source>
        <dbReference type="EMBL" id="PIO26353.1"/>
    </source>
</evidence>
<feature type="coiled-coil region" evidence="1">
    <location>
        <begin position="187"/>
        <end position="249"/>
    </location>
</feature>
<feature type="region of interest" description="Disordered" evidence="2">
    <location>
        <begin position="2230"/>
        <end position="2268"/>
    </location>
</feature>
<feature type="coiled-coil region" evidence="1">
    <location>
        <begin position="1376"/>
        <end position="1471"/>
    </location>
</feature>
<evidence type="ECO:0000256" key="2">
    <source>
        <dbReference type="SAM" id="MobiDB-lite"/>
    </source>
</evidence>
<organism evidence="3 4">
    <name type="scientific">Aquarana catesbeiana</name>
    <name type="common">American bullfrog</name>
    <name type="synonym">Rana catesbeiana</name>
    <dbReference type="NCBI Taxonomy" id="8400"/>
    <lineage>
        <taxon>Eukaryota</taxon>
        <taxon>Metazoa</taxon>
        <taxon>Chordata</taxon>
        <taxon>Craniata</taxon>
        <taxon>Vertebrata</taxon>
        <taxon>Euteleostomi</taxon>
        <taxon>Amphibia</taxon>
        <taxon>Batrachia</taxon>
        <taxon>Anura</taxon>
        <taxon>Neobatrachia</taxon>
        <taxon>Ranoidea</taxon>
        <taxon>Ranidae</taxon>
        <taxon>Aquarana</taxon>
    </lineage>
</organism>
<dbReference type="PANTHER" id="PTHR18887">
    <property type="entry name" value="GOLGI-ASSOCIATED PROTEIN GCP360-RELATED"/>
    <property type="match status" value="1"/>
</dbReference>
<dbReference type="EMBL" id="KV949337">
    <property type="protein sequence ID" value="PIO26353.1"/>
    <property type="molecule type" value="Genomic_DNA"/>
</dbReference>
<accession>A0A2G9RGK5</accession>
<feature type="coiled-coil region" evidence="1">
    <location>
        <begin position="1122"/>
        <end position="1347"/>
    </location>
</feature>
<evidence type="ECO:0008006" key="5">
    <source>
        <dbReference type="Google" id="ProtNLM"/>
    </source>
</evidence>
<feature type="compositionally biased region" description="Basic and acidic residues" evidence="2">
    <location>
        <begin position="2249"/>
        <end position="2268"/>
    </location>
</feature>
<keyword evidence="1" id="KW-0175">Coiled coil</keyword>
<feature type="region of interest" description="Disordered" evidence="2">
    <location>
        <begin position="2107"/>
        <end position="2151"/>
    </location>
</feature>
<proteinExistence type="predicted"/>
<feature type="compositionally biased region" description="Basic and acidic residues" evidence="2">
    <location>
        <begin position="2141"/>
        <end position="2151"/>
    </location>
</feature>
<feature type="coiled-coil region" evidence="1">
    <location>
        <begin position="396"/>
        <end position="423"/>
    </location>
</feature>
<dbReference type="GO" id="GO:0005793">
    <property type="term" value="C:endoplasmic reticulum-Golgi intermediate compartment"/>
    <property type="evidence" value="ECO:0007669"/>
    <property type="project" value="TreeGrafter"/>
</dbReference>
<feature type="coiled-coil region" evidence="1">
    <location>
        <begin position="1504"/>
        <end position="1559"/>
    </location>
</feature>
<gene>
    <name evidence="3" type="ORF">AB205_0197740</name>
</gene>
<keyword evidence="4" id="KW-1185">Reference proteome</keyword>
<feature type="coiled-coil region" evidence="1">
    <location>
        <begin position="1695"/>
        <end position="1743"/>
    </location>
</feature>
<reference evidence="4" key="1">
    <citation type="journal article" date="2017" name="Nat. Commun.">
        <title>The North American bullfrog draft genome provides insight into hormonal regulation of long noncoding RNA.</title>
        <authorList>
            <person name="Hammond S.A."/>
            <person name="Warren R.L."/>
            <person name="Vandervalk B.P."/>
            <person name="Kucuk E."/>
            <person name="Khan H."/>
            <person name="Gibb E.A."/>
            <person name="Pandoh P."/>
            <person name="Kirk H."/>
            <person name="Zhao Y."/>
            <person name="Jones M."/>
            <person name="Mungall A.J."/>
            <person name="Coope R."/>
            <person name="Pleasance S."/>
            <person name="Moore R.A."/>
            <person name="Holt R.A."/>
            <person name="Round J.M."/>
            <person name="Ohora S."/>
            <person name="Walle B.V."/>
            <person name="Veldhoen N."/>
            <person name="Helbing C.C."/>
            <person name="Birol I."/>
        </authorList>
    </citation>
    <scope>NUCLEOTIDE SEQUENCE [LARGE SCALE GENOMIC DNA]</scope>
</reference>
<evidence type="ECO:0000313" key="4">
    <source>
        <dbReference type="Proteomes" id="UP000228934"/>
    </source>
</evidence>
<feature type="coiled-coil region" evidence="1">
    <location>
        <begin position="905"/>
        <end position="1063"/>
    </location>
</feature>
<dbReference type="InterPro" id="IPR026202">
    <property type="entry name" value="GOLGB1"/>
</dbReference>
<sequence length="2268" mass="263839">MLHSSVLEVQSHSVSQELVVDVVMEDIKEKQLSILMLDLVDTREEINKLKGQLKVEQETGHTTLLTENLEEGGNLEQCRDSDIRSLKEQVKELKCQLEVVTSEKDAITLKLQAVIQEQRPSERLSRYELEPSVLEKQHLPDYESQNILAEQVNSLENESKSKDLKVTALQKDLDDMNLLLSEQNSLSRLLENQLEERKKSIESLNELLILSQSKEERLCEALAANERDIVSLQEQVSQKSAELEILQLSSAEKEQQIEEVSHSFSDKMVLLNEEKFSMVQEIKSLKEQLRSLEEKCELEQQLKYFKSEDDCEVGLKEKEELHIQVEHQKKEIEQLKRKLQAALVSRKELTKKVSKLEEDLEKHKAEKVLDPEEIVTLQNSSLKSEEEVVCKQDIEKELIKKQVVSLESELEHLKRELSEKGLANEQLQILIDELRGISRHVEQVDRMASEKPDSPSNQLNTEEKVNMVSQFENRITQLEQEKENLQKKVQEALNSRRDTIKKAQEKDRHHREQLKQQKEEFNLLQEKLEKIQSNQKSDPDPDTILEERAMQTEMPYPVDQLCSDSSHGAEGLMSVCASHDSSEKSNWREEWVDFLPGEVEDTLVHKSPTDLTLNSYKTQLDLFQSQKNELELKALQLEEKLDERFEEISHLHDTIDHLTTQLQQEKDKYMVLETQASVLKTDLEKSKQEISDLQELTIEHIKDELTHKKEEVGQLHQELEERNIALKNANDLVSEKDDIILSLKSQMELQTKNHEEHCNKLEVKVQEVQQKQEDEVEGEKGKQQLQRKLQAALISRKDALKESKALKFELETMRTQKEDLANRLQVAEALVSELNLEKETLLNTLFTHKEERGKLIMEIDKCLLENQNLEASCESLKLALVGITKDKEDSNKELESLKMSHDSKASEWQDKLSDLQKEYETLLQSYENVSDETDRMKRAVEMVKQEKQELFTKMKRVEVEKKDVESQLEESQLEIENMKEKMRKFAKSKQQKILELEEENDRLRVELQKATEVQKSNCLQENMVVKEELMRVQSENDALKSKLELAQSEKENFTKETETLKLQLHSVELDLQKVLEERSTEILEKEVVSKTKAIEYHSVPHKPVVDERVATLELLTENDEKQQATFEKISQLEEVIEKLETRMKAKENEIEKMNSILNEFQEEKIRSDTLLSGSQDVNNKMEKDFSDLKNKYQVAVNDLDEVNKQKQALETEKDELEERLMNQMAELNGSIGNFQQDAVDLQIKNESLKQELENLQFQLEEEKRQMERQKAEAISEVHKEFVEKLKSVHQGEKGKMTQSKELQELLKEKQQEVRQLQKDCIQYQETISRLERTFKALEIVHSECERERVASSNRVAKAVADTKKAEAERTSLRVLLDDTQSEAARILAENVKIKKEIRIITENTTLILKRKEEDMEKKLEEERVKHVKEMANLHAKISLLQQDKEQLEGSIKRLQGHFEEKNQEIKDMQGNLNQNIAKLAAFTRSMCSLQDDRDRVIEDSKMWNEKFNDELQKKDDEIRDKERICMDLKNELLQVTSQIDELKGHVSRLQLENEELATAGQNEVESLTKTRDSLLEEKSILSSCLEEEQKIHHACQEELKLHSQEAKDRLNQLESLNIEVTQSHNENKNLLETVQRLEAEIQDLKLQNEQTQSDLQASKSLTEQLHVELEQKEQDVVRLLSACDEAVSVAVGELNELHSIQCKALDERLEEAEKDRKHMQGKLEELKTQLKANHEESDRSKAQLQAFTKSMCSLQEERERVLSDYQQLEQRHLDAILAKDGLIQEAAAESNKLCEELRFLRSRTDDLNAQNAKLNAQLARYREDLKEVISLKDSQLKQLLGEKLQEIEKLRLEQNNQELLLNQEKGQRDALQQELDETKKEKHRSLEQVDSLTHDISQLKNENEALRNQLKQEEHEVQILKEELLQVKKELESIKEEAVCIQVKAEERVRHAEDDLNKKLQSIQHDTGILRNETETAEERVAELARDLMDAEQRLLNAHEEIASLKAQIQAFGGSMRSLQDSHDIAQEEIKSLQDQLKEFLNLNEELGLVKTERDNLNFMLSESKEEQQRIQIQLKEFMSSLQVREEEIRRLTADFQGSQMQLRNMSKAMGSLQEDRDRLQNSLKTPPREIERTQQSSYQKDSKTSSDHSNRLLLEDLQSTQAAMQNLRTELSDTLSQVHQKELMIQQLNVQLSEIFEEKSSLSLQLHDGNQSLRDAINRCSSLERQLHEMHPKSSDTLLSDSAPGAPQEKKEPQTEADRQLMELQQR</sequence>